<organism evidence="1 2">
    <name type="scientific">Yinghuangia aomiensis</name>
    <dbReference type="NCBI Taxonomy" id="676205"/>
    <lineage>
        <taxon>Bacteria</taxon>
        <taxon>Bacillati</taxon>
        <taxon>Actinomycetota</taxon>
        <taxon>Actinomycetes</taxon>
        <taxon>Kitasatosporales</taxon>
        <taxon>Streptomycetaceae</taxon>
        <taxon>Yinghuangia</taxon>
    </lineage>
</organism>
<reference evidence="2" key="1">
    <citation type="journal article" date="2019" name="Int. J. Syst. Evol. Microbiol.">
        <title>The Global Catalogue of Microorganisms (GCM) 10K type strain sequencing project: providing services to taxonomists for standard genome sequencing and annotation.</title>
        <authorList>
            <consortium name="The Broad Institute Genomics Platform"/>
            <consortium name="The Broad Institute Genome Sequencing Center for Infectious Disease"/>
            <person name="Wu L."/>
            <person name="Ma J."/>
        </authorList>
    </citation>
    <scope>NUCLEOTIDE SEQUENCE [LARGE SCALE GENOMIC DNA]</scope>
    <source>
        <strain evidence="2">JCM 17986</strain>
    </source>
</reference>
<comment type="caution">
    <text evidence="1">The sequence shown here is derived from an EMBL/GenBank/DDBJ whole genome shotgun (WGS) entry which is preliminary data.</text>
</comment>
<evidence type="ECO:0008006" key="3">
    <source>
        <dbReference type="Google" id="ProtNLM"/>
    </source>
</evidence>
<dbReference type="Proteomes" id="UP001500466">
    <property type="component" value="Unassembled WGS sequence"/>
</dbReference>
<gene>
    <name evidence="1" type="ORF">GCM10023205_18620</name>
</gene>
<protein>
    <recommendedName>
        <fullName evidence="3">MarR family transcriptional regulator</fullName>
    </recommendedName>
</protein>
<name>A0ABP9GYM3_9ACTN</name>
<sequence length="51" mass="5588">MVALTPSGSRLRDELEPLHREMREAIARVMAQARGVDGVLRVDFLGPGRAS</sequence>
<proteinExistence type="predicted"/>
<evidence type="ECO:0000313" key="1">
    <source>
        <dbReference type="EMBL" id="GAA4956648.1"/>
    </source>
</evidence>
<evidence type="ECO:0000313" key="2">
    <source>
        <dbReference type="Proteomes" id="UP001500466"/>
    </source>
</evidence>
<accession>A0ABP9GYM3</accession>
<dbReference type="EMBL" id="BAABHS010000005">
    <property type="protein sequence ID" value="GAA4956648.1"/>
    <property type="molecule type" value="Genomic_DNA"/>
</dbReference>
<keyword evidence="2" id="KW-1185">Reference proteome</keyword>